<dbReference type="PANTHER" id="PTHR13271">
    <property type="entry name" value="UNCHARACTERIZED PUTATIVE METHYLTRANSFERASE"/>
    <property type="match status" value="1"/>
</dbReference>
<dbReference type="Gene3D" id="3.90.1420.10">
    <property type="entry name" value="Rubisco LSMT, substrate-binding domain"/>
    <property type="match status" value="1"/>
</dbReference>
<feature type="compositionally biased region" description="Polar residues" evidence="7">
    <location>
        <begin position="444"/>
        <end position="458"/>
    </location>
</feature>
<dbReference type="EMBL" id="LT554468">
    <property type="protein sequence ID" value="SAM05311.1"/>
    <property type="molecule type" value="Genomic_DNA"/>
</dbReference>
<evidence type="ECO:0000256" key="1">
    <source>
        <dbReference type="ARBA" id="ARBA00004123"/>
    </source>
</evidence>
<dbReference type="GO" id="GO:0032259">
    <property type="term" value="P:methylation"/>
    <property type="evidence" value="ECO:0007669"/>
    <property type="project" value="UniProtKB-KW"/>
</dbReference>
<evidence type="ECO:0000313" key="10">
    <source>
        <dbReference type="Proteomes" id="UP000078561"/>
    </source>
</evidence>
<comment type="subcellular location">
    <subcellularLocation>
        <location evidence="1 6">Nucleus</location>
    </subcellularLocation>
</comment>
<dbReference type="InterPro" id="IPR036464">
    <property type="entry name" value="Rubisco_LSMT_subst-bd_sf"/>
</dbReference>
<dbReference type="PANTHER" id="PTHR13271:SF34">
    <property type="entry name" value="N-LYSINE METHYLTRANSFERASE SETD6"/>
    <property type="match status" value="1"/>
</dbReference>
<comment type="function">
    <text evidence="6">S-adenosyl-L-methionine-dependent protein-lysine N-methyltransferase that monomethylates 60S ribosomal protein L42.</text>
</comment>
<dbReference type="Pfam" id="PF09273">
    <property type="entry name" value="Rubis-subs-bind"/>
    <property type="match status" value="1"/>
</dbReference>
<keyword evidence="2 6" id="KW-0489">Methyltransferase</keyword>
<comment type="similarity">
    <text evidence="6">Belongs to the class V-like SAM-binding methyltransferase superfamily. Histone-lysine methyltransferase family. SETD6 subfamily.</text>
</comment>
<accession>A0A163K4G5</accession>
<evidence type="ECO:0000259" key="8">
    <source>
        <dbReference type="PROSITE" id="PS50280"/>
    </source>
</evidence>
<dbReference type="AlphaFoldDB" id="A0A163K4G5"/>
<sequence>MASNFEKAGSDFWQWLIDNKAAVSDGIAFKDYSAENAGRGVVATRSIKEGEELFTIPRSLLFSTKTAQLASKEDMAAVLDELDGWSPLILCMMYELDREDSFWKPYFDLLPRSFSTPMFWTDLDALKGTDVVKKIGKQEADQCYDDQIVPILKAHPTLFDLKIHNKELFHVCGSLIMAYSFHDEYKDESVSSSNKKQHNGTSDDEDEDEEADEEEEEEGLLAMVPMADMLNHKTGYNNARLFHEPHGLVMKSIKDITQGDQVYNTYGDLCNADLLRKYGFTDDNNEHDLVEIDGEDLVTLACSEDEDMDLKEEKISFLMDEGVMDDYFVIDGDHEIPPEMIIAVIVLGSSRDVFEKMVAKEKLPKPKMTEKVEQVLLSLLKLRLSKYGTSLKEDLEQIQGTPTENEKNALRVRIGEKTILENTLDSLSSSGSTSDKSSLEKRPASSSLDQSSNKKAKK</sequence>
<dbReference type="FunCoup" id="A0A163K4G5">
    <property type="interactions" value="412"/>
</dbReference>
<feature type="region of interest" description="Disordered" evidence="7">
    <location>
        <begin position="190"/>
        <end position="218"/>
    </location>
</feature>
<dbReference type="OrthoDB" id="341421at2759"/>
<dbReference type="Pfam" id="PF00856">
    <property type="entry name" value="SET"/>
    <property type="match status" value="1"/>
</dbReference>
<dbReference type="InterPro" id="IPR046341">
    <property type="entry name" value="SET_dom_sf"/>
</dbReference>
<feature type="domain" description="SET" evidence="8">
    <location>
        <begin position="25"/>
        <end position="267"/>
    </location>
</feature>
<dbReference type="InterPro" id="IPR015353">
    <property type="entry name" value="Rubisco_LSMT_subst-bd"/>
</dbReference>
<dbReference type="SUPFAM" id="SSF81822">
    <property type="entry name" value="RuBisCo LSMT C-terminal, substrate-binding domain"/>
    <property type="match status" value="1"/>
</dbReference>
<protein>
    <recommendedName>
        <fullName evidence="6">Ribosomal lysine N-methyltransferase 4</fullName>
        <ecNumber evidence="6">2.1.1.-</ecNumber>
    </recommendedName>
</protein>
<dbReference type="GO" id="GO:0016279">
    <property type="term" value="F:protein-lysine N-methyltransferase activity"/>
    <property type="evidence" value="ECO:0007669"/>
    <property type="project" value="UniProtKB-UniRule"/>
</dbReference>
<organism evidence="9">
    <name type="scientific">Absidia glauca</name>
    <name type="common">Pin mould</name>
    <dbReference type="NCBI Taxonomy" id="4829"/>
    <lineage>
        <taxon>Eukaryota</taxon>
        <taxon>Fungi</taxon>
        <taxon>Fungi incertae sedis</taxon>
        <taxon>Mucoromycota</taxon>
        <taxon>Mucoromycotina</taxon>
        <taxon>Mucoromycetes</taxon>
        <taxon>Mucorales</taxon>
        <taxon>Cunninghamellaceae</taxon>
        <taxon>Absidia</taxon>
    </lineage>
</organism>
<dbReference type="OMA" id="RVDWWLE"/>
<dbReference type="STRING" id="4829.A0A163K4G5"/>
<evidence type="ECO:0000256" key="6">
    <source>
        <dbReference type="PIRNR" id="PIRNR011771"/>
    </source>
</evidence>
<evidence type="ECO:0000256" key="7">
    <source>
        <dbReference type="SAM" id="MobiDB-lite"/>
    </source>
</evidence>
<feature type="region of interest" description="Disordered" evidence="7">
    <location>
        <begin position="423"/>
        <end position="458"/>
    </location>
</feature>
<dbReference type="InterPro" id="IPR001214">
    <property type="entry name" value="SET_dom"/>
</dbReference>
<proteinExistence type="inferred from homology"/>
<evidence type="ECO:0000256" key="2">
    <source>
        <dbReference type="ARBA" id="ARBA00022603"/>
    </source>
</evidence>
<keyword evidence="3 6" id="KW-0808">Transferase</keyword>
<keyword evidence="10" id="KW-1185">Reference proteome</keyword>
<dbReference type="InParanoid" id="A0A163K4G5"/>
<dbReference type="GO" id="GO:0005634">
    <property type="term" value="C:nucleus"/>
    <property type="evidence" value="ECO:0007669"/>
    <property type="project" value="UniProtKB-SubCell"/>
</dbReference>
<dbReference type="PIRSF" id="PIRSF011771">
    <property type="entry name" value="RMS1_SET"/>
    <property type="match status" value="1"/>
</dbReference>
<evidence type="ECO:0000256" key="3">
    <source>
        <dbReference type="ARBA" id="ARBA00022679"/>
    </source>
</evidence>
<dbReference type="InterPro" id="IPR011383">
    <property type="entry name" value="N-lys_methylase_SETD6"/>
</dbReference>
<dbReference type="FunFam" id="3.90.1410.10:FF:000007">
    <property type="entry name" value="Ribosomal lysine N-methyltransferase 4"/>
    <property type="match status" value="1"/>
</dbReference>
<dbReference type="Gene3D" id="3.90.1410.10">
    <property type="entry name" value="set domain protein methyltransferase, domain 1"/>
    <property type="match status" value="1"/>
</dbReference>
<gene>
    <name evidence="9" type="primary">ABSGL_11186.1 scaffold 12295</name>
</gene>
<reference evidence="9" key="1">
    <citation type="submission" date="2016-04" db="EMBL/GenBank/DDBJ databases">
        <authorList>
            <person name="Evans L.H."/>
            <person name="Alamgir A."/>
            <person name="Owens N."/>
            <person name="Weber N.D."/>
            <person name="Virtaneva K."/>
            <person name="Barbian K."/>
            <person name="Babar A."/>
            <person name="Rosenke K."/>
        </authorList>
    </citation>
    <scope>NUCLEOTIDE SEQUENCE [LARGE SCALE GENOMIC DNA]</scope>
    <source>
        <strain evidence="9">CBS 101.48</strain>
    </source>
</reference>
<dbReference type="InterPro" id="IPR050600">
    <property type="entry name" value="SETD3_SETD6_MTase"/>
</dbReference>
<evidence type="ECO:0000256" key="5">
    <source>
        <dbReference type="ARBA" id="ARBA00023242"/>
    </source>
</evidence>
<dbReference type="SUPFAM" id="SSF82199">
    <property type="entry name" value="SET domain"/>
    <property type="match status" value="1"/>
</dbReference>
<dbReference type="CDD" id="cd19178">
    <property type="entry name" value="SET_SETD6"/>
    <property type="match status" value="1"/>
</dbReference>
<feature type="compositionally biased region" description="Low complexity" evidence="7">
    <location>
        <begin position="423"/>
        <end position="436"/>
    </location>
</feature>
<name>A0A163K4G5_ABSGL</name>
<dbReference type="InterPro" id="IPR044430">
    <property type="entry name" value="SETD6_SET"/>
</dbReference>
<feature type="compositionally biased region" description="Acidic residues" evidence="7">
    <location>
        <begin position="202"/>
        <end position="218"/>
    </location>
</feature>
<evidence type="ECO:0000256" key="4">
    <source>
        <dbReference type="ARBA" id="ARBA00022691"/>
    </source>
</evidence>
<dbReference type="Proteomes" id="UP000078561">
    <property type="component" value="Unassembled WGS sequence"/>
</dbReference>
<keyword evidence="5 6" id="KW-0539">Nucleus</keyword>
<evidence type="ECO:0000313" key="9">
    <source>
        <dbReference type="EMBL" id="SAM05311.1"/>
    </source>
</evidence>
<dbReference type="EC" id="2.1.1.-" evidence="6"/>
<dbReference type="PROSITE" id="PS50280">
    <property type="entry name" value="SET"/>
    <property type="match status" value="1"/>
</dbReference>
<keyword evidence="4 6" id="KW-0949">S-adenosyl-L-methionine</keyword>